<evidence type="ECO:0000313" key="4">
    <source>
        <dbReference type="EMBL" id="WAA08776.1"/>
    </source>
</evidence>
<dbReference type="Pfam" id="PF14540">
    <property type="entry name" value="NTF-like"/>
    <property type="match status" value="1"/>
</dbReference>
<name>A0A9E8RUW2_9BACI</name>
<dbReference type="AlphaFoldDB" id="A0A9E8RUW2"/>
<feature type="domain" description="YgxA-like substrate binding" evidence="3">
    <location>
        <begin position="119"/>
        <end position="218"/>
    </location>
</feature>
<dbReference type="InterPro" id="IPR043519">
    <property type="entry name" value="NT_sf"/>
</dbReference>
<dbReference type="Pfam" id="PF18576">
    <property type="entry name" value="HTH_52"/>
    <property type="match status" value="1"/>
</dbReference>
<reference evidence="4" key="1">
    <citation type="submission" date="2022-09" db="EMBL/GenBank/DDBJ databases">
        <title>Complete Genomes of Fervidibacillus albus and Fervidibacillus halotolerans isolated from tidal flat sediments.</title>
        <authorList>
            <person name="Kwon K.K."/>
            <person name="Yang S.-H."/>
            <person name="Park M.J."/>
            <person name="Oh H.-M."/>
        </authorList>
    </citation>
    <scope>NUCLEOTIDE SEQUENCE</scope>
    <source>
        <strain evidence="4">MEBiC13591</strain>
    </source>
</reference>
<dbReference type="KEGG" id="faf:OE104_09125"/>
<evidence type="ECO:0000259" key="1">
    <source>
        <dbReference type="Pfam" id="PF14540"/>
    </source>
</evidence>
<dbReference type="InterPro" id="IPR036388">
    <property type="entry name" value="WH-like_DNA-bd_sf"/>
</dbReference>
<protein>
    <submittedName>
        <fullName evidence="4">Nucleotidyltransferase-like protein</fullName>
    </submittedName>
</protein>
<accession>A0A9E8RUW2</accession>
<dbReference type="Gene3D" id="3.30.460.10">
    <property type="entry name" value="Beta Polymerase, domain 2"/>
    <property type="match status" value="1"/>
</dbReference>
<proteinExistence type="predicted"/>
<organism evidence="4 5">
    <name type="scientific">Fervidibacillus albus</name>
    <dbReference type="NCBI Taxonomy" id="2980026"/>
    <lineage>
        <taxon>Bacteria</taxon>
        <taxon>Bacillati</taxon>
        <taxon>Bacillota</taxon>
        <taxon>Bacilli</taxon>
        <taxon>Bacillales</taxon>
        <taxon>Bacillaceae</taxon>
        <taxon>Fervidibacillus</taxon>
    </lineage>
</organism>
<gene>
    <name evidence="4" type="ORF">OE104_09125</name>
</gene>
<dbReference type="InterPro" id="IPR029348">
    <property type="entry name" value="NTF-like"/>
</dbReference>
<dbReference type="InterPro" id="IPR054515">
    <property type="entry name" value="YgxA-like_substrate-bd"/>
</dbReference>
<feature type="domain" description="Nucleotidyltransferase-like" evidence="1">
    <location>
        <begin position="1"/>
        <end position="118"/>
    </location>
</feature>
<dbReference type="RefSeq" id="WP_275416559.1">
    <property type="nucleotide sequence ID" value="NZ_CP106878.1"/>
</dbReference>
<evidence type="ECO:0000313" key="5">
    <source>
        <dbReference type="Proteomes" id="UP001164718"/>
    </source>
</evidence>
<dbReference type="Gene3D" id="1.10.10.10">
    <property type="entry name" value="Winged helix-like DNA-binding domain superfamily/Winged helix DNA-binding domain"/>
    <property type="match status" value="1"/>
</dbReference>
<dbReference type="Pfam" id="PF22339">
    <property type="entry name" value="YgxA-like_sub_bind"/>
    <property type="match status" value="1"/>
</dbReference>
<dbReference type="EMBL" id="CP106878">
    <property type="protein sequence ID" value="WAA08776.1"/>
    <property type="molecule type" value="Genomic_DNA"/>
</dbReference>
<evidence type="ECO:0000259" key="2">
    <source>
        <dbReference type="Pfam" id="PF18576"/>
    </source>
</evidence>
<evidence type="ECO:0000259" key="3">
    <source>
        <dbReference type="Pfam" id="PF22339"/>
    </source>
</evidence>
<feature type="domain" description="YgxA-like helix-turn-helix" evidence="2">
    <location>
        <begin position="224"/>
        <end position="285"/>
    </location>
</feature>
<sequence length="288" mass="34362">MENFLRSLYQERASQPSTLGIIFIEKKDSHFYLTDTFDGILFIITAEKEVDFFPKHYVFDNQKIALYILSNEKLEQWLLTGTNPQIVGWLYEGKIIFDRNDYISQLIRNLKDFPFHERKIRIGIEFARLIKTYNEGKMLYEESEYLDAYSQIIKSLHHLGRLALIEKGFHPEITVWNQVKQIDPEVYKIYEELVNSEEALNKRLDLLFLAIEFFIHSRTEIGVSHILKVLEERKRWSIKQICEHPEMELYDTDIFILVEYLIDKGYLSVALEESKGKGIFHRYYEKLL</sequence>
<dbReference type="Proteomes" id="UP001164718">
    <property type="component" value="Chromosome"/>
</dbReference>
<dbReference type="Gene3D" id="1.20.120.330">
    <property type="entry name" value="Nucleotidyltransferases domain 2"/>
    <property type="match status" value="1"/>
</dbReference>
<dbReference type="InterPro" id="IPR041143">
    <property type="entry name" value="YgxA_HTH"/>
</dbReference>
<keyword evidence="5" id="KW-1185">Reference proteome</keyword>